<name>A0A0L6VU81_9BASI</name>
<reference evidence="2 3" key="1">
    <citation type="submission" date="2015-08" db="EMBL/GenBank/DDBJ databases">
        <title>Next Generation Sequencing and Analysis of the Genome of Puccinia sorghi L Schw, the Causal Agent of Maize Common Rust.</title>
        <authorList>
            <person name="Rochi L."/>
            <person name="Burguener G."/>
            <person name="Darino M."/>
            <person name="Turjanski A."/>
            <person name="Kreff E."/>
            <person name="Dieguez M.J."/>
            <person name="Sacco F."/>
        </authorList>
    </citation>
    <scope>NUCLEOTIDE SEQUENCE [LARGE SCALE GENOMIC DNA]</scope>
    <source>
        <strain evidence="2 3">RO10H11247</strain>
    </source>
</reference>
<sequence>MDDPVKEVSHLVFTSTLPEVVRKITEPYAATEIVRNVDKYFTDDAYLLYPLINQPHTKNGKARLMGIYKLMLKDGLMDQEASGRVLTINNRIEFHAVMFSEDRLQATLGTSPRLAIPERKYREELTETLQGRFIPIWFRLRFLSRIDLRQESDGKYRICKSTRRQLPERFGAGGIGFHPRLGQFPSDLEAHTRSHLGHCGQLLLEERLVWTLIKVSTIFPMSPTVTAKSGDGPAIKRSIDHFQSCRCCAHDHRALRSQRDRQKRGQVNDLAVICKYFTEDAFLLYPMFNQPHTTHGKENLKGIYKLLFNRVFSINNKIEFHALMFSEDRLNATVGKRRDHQYTSRPDLTETVEARFCTSIKAKLHFITRVDMRKEGDGKYRICRQEDNYPNDLRRSGIPLYGLSIFTATYKIIAGTLVSCVGRFLLEKGWFGP</sequence>
<proteinExistence type="predicted"/>
<dbReference type="OrthoDB" id="2344312at2759"/>
<keyword evidence="3" id="KW-1185">Reference proteome</keyword>
<evidence type="ECO:0000259" key="1">
    <source>
        <dbReference type="Pfam" id="PF24840"/>
    </source>
</evidence>
<organism evidence="2 3">
    <name type="scientific">Puccinia sorghi</name>
    <dbReference type="NCBI Taxonomy" id="27349"/>
    <lineage>
        <taxon>Eukaryota</taxon>
        <taxon>Fungi</taxon>
        <taxon>Dikarya</taxon>
        <taxon>Basidiomycota</taxon>
        <taxon>Pucciniomycotina</taxon>
        <taxon>Pucciniomycetes</taxon>
        <taxon>Pucciniales</taxon>
        <taxon>Pucciniaceae</taxon>
        <taxon>Puccinia</taxon>
    </lineage>
</organism>
<dbReference type="STRING" id="27349.A0A0L6VU81"/>
<dbReference type="VEuPathDB" id="FungiDB:VP01_1049g3"/>
<dbReference type="EMBL" id="LAVV01000554">
    <property type="protein sequence ID" value="KNZ64268.1"/>
    <property type="molecule type" value="Genomic_DNA"/>
</dbReference>
<dbReference type="PANTHER" id="PTHR35393:SF1">
    <property type="entry name" value="SNOAL-LIKE DOMAIN-CONTAINING PROTEIN"/>
    <property type="match status" value="1"/>
</dbReference>
<dbReference type="InterPro" id="IPR057514">
    <property type="entry name" value="NTF2_SigF"/>
</dbReference>
<evidence type="ECO:0000313" key="2">
    <source>
        <dbReference type="EMBL" id="KNZ64268.1"/>
    </source>
</evidence>
<comment type="caution">
    <text evidence="2">The sequence shown here is derived from an EMBL/GenBank/DDBJ whole genome shotgun (WGS) entry which is preliminary data.</text>
</comment>
<feature type="domain" description="SigF-like NTF2-like" evidence="1">
    <location>
        <begin position="1"/>
        <end position="162"/>
    </location>
</feature>
<dbReference type="Proteomes" id="UP000037035">
    <property type="component" value="Unassembled WGS sequence"/>
</dbReference>
<protein>
    <recommendedName>
        <fullName evidence="1">SigF-like NTF2-like domain-containing protein</fullName>
    </recommendedName>
</protein>
<feature type="domain" description="SigF-like NTF2-like" evidence="1">
    <location>
        <begin position="271"/>
        <end position="430"/>
    </location>
</feature>
<dbReference type="AlphaFoldDB" id="A0A0L6VU81"/>
<dbReference type="Pfam" id="PF24840">
    <property type="entry name" value="NTF2_SigF"/>
    <property type="match status" value="2"/>
</dbReference>
<evidence type="ECO:0000313" key="3">
    <source>
        <dbReference type="Proteomes" id="UP000037035"/>
    </source>
</evidence>
<gene>
    <name evidence="2" type="ORF">VP01_1049g3</name>
</gene>
<dbReference type="PANTHER" id="PTHR35393">
    <property type="entry name" value="CHROMOSOME 1, WHOLE GENOME SHOTGUN SEQUENCE"/>
    <property type="match status" value="1"/>
</dbReference>
<accession>A0A0L6VU81</accession>